<gene>
    <name evidence="2" type="ORF">GT755_23325</name>
</gene>
<dbReference type="Pfam" id="PF12680">
    <property type="entry name" value="SnoaL_2"/>
    <property type="match status" value="1"/>
</dbReference>
<protein>
    <submittedName>
        <fullName evidence="2">Nuclear transport factor 2 family protein</fullName>
    </submittedName>
</protein>
<dbReference type="AlphaFoldDB" id="A0A7C9N3H1"/>
<dbReference type="InterPro" id="IPR032710">
    <property type="entry name" value="NTF2-like_dom_sf"/>
</dbReference>
<dbReference type="Gene3D" id="3.10.450.50">
    <property type="match status" value="1"/>
</dbReference>
<feature type="domain" description="SnoaL-like" evidence="1">
    <location>
        <begin position="6"/>
        <end position="107"/>
    </location>
</feature>
<name>A0A7C9N3H1_9ACTN</name>
<proteinExistence type="predicted"/>
<sequence length="128" mass="14040">MSDDEARRVFDVVDAFDPDEFVQLFAEDGTLKFGNADANKGREAIATGLRGFFSTIGGLRHRIVRAWTVGADTVAETEVTYTRLDDSEVSVVAVSIWTRGDDGLITDYRIFVDLAPLYSVQGSVVTTI</sequence>
<evidence type="ECO:0000313" key="3">
    <source>
        <dbReference type="Proteomes" id="UP000479526"/>
    </source>
</evidence>
<dbReference type="EMBL" id="WXEW01000007">
    <property type="protein sequence ID" value="NAS24609.1"/>
    <property type="molecule type" value="Genomic_DNA"/>
</dbReference>
<dbReference type="InterPro" id="IPR037401">
    <property type="entry name" value="SnoaL-like"/>
</dbReference>
<organism evidence="2 3">
    <name type="scientific">Herbidospora solisilvae</name>
    <dbReference type="NCBI Taxonomy" id="2696284"/>
    <lineage>
        <taxon>Bacteria</taxon>
        <taxon>Bacillati</taxon>
        <taxon>Actinomycetota</taxon>
        <taxon>Actinomycetes</taxon>
        <taxon>Streptosporangiales</taxon>
        <taxon>Streptosporangiaceae</taxon>
        <taxon>Herbidospora</taxon>
    </lineage>
</organism>
<evidence type="ECO:0000313" key="2">
    <source>
        <dbReference type="EMBL" id="NAS24609.1"/>
    </source>
</evidence>
<dbReference type="RefSeq" id="WP_161481784.1">
    <property type="nucleotide sequence ID" value="NZ_WXEW01000007.1"/>
</dbReference>
<dbReference type="SUPFAM" id="SSF54427">
    <property type="entry name" value="NTF2-like"/>
    <property type="match status" value="1"/>
</dbReference>
<keyword evidence="3" id="KW-1185">Reference proteome</keyword>
<comment type="caution">
    <text evidence="2">The sequence shown here is derived from an EMBL/GenBank/DDBJ whole genome shotgun (WGS) entry which is preliminary data.</text>
</comment>
<reference evidence="2 3" key="1">
    <citation type="submission" date="2020-01" db="EMBL/GenBank/DDBJ databases">
        <title>Herbidospora sp. NEAU-GS84 nov., a novel actinomycete isolated from soil.</title>
        <authorList>
            <person name="Han L."/>
        </authorList>
    </citation>
    <scope>NUCLEOTIDE SEQUENCE [LARGE SCALE GENOMIC DNA]</scope>
    <source>
        <strain evidence="2 3">NEAU-GS84</strain>
    </source>
</reference>
<accession>A0A7C9N3H1</accession>
<evidence type="ECO:0000259" key="1">
    <source>
        <dbReference type="Pfam" id="PF12680"/>
    </source>
</evidence>
<dbReference type="Proteomes" id="UP000479526">
    <property type="component" value="Unassembled WGS sequence"/>
</dbReference>